<feature type="region of interest" description="Disordered" evidence="1">
    <location>
        <begin position="275"/>
        <end position="403"/>
    </location>
</feature>
<keyword evidence="3" id="KW-1185">Reference proteome</keyword>
<dbReference type="Proteomes" id="UP001595824">
    <property type="component" value="Unassembled WGS sequence"/>
</dbReference>
<feature type="compositionally biased region" description="Basic and acidic residues" evidence="1">
    <location>
        <begin position="1"/>
        <end position="10"/>
    </location>
</feature>
<reference evidence="3" key="1">
    <citation type="journal article" date="2019" name="Int. J. Syst. Evol. Microbiol.">
        <title>The Global Catalogue of Microorganisms (GCM) 10K type strain sequencing project: providing services to taxonomists for standard genome sequencing and annotation.</title>
        <authorList>
            <consortium name="The Broad Institute Genomics Platform"/>
            <consortium name="The Broad Institute Genome Sequencing Center for Infectious Disease"/>
            <person name="Wu L."/>
            <person name="Ma J."/>
        </authorList>
    </citation>
    <scope>NUCLEOTIDE SEQUENCE [LARGE SCALE GENOMIC DNA]</scope>
    <source>
        <strain evidence="3">PCU 347</strain>
    </source>
</reference>
<evidence type="ECO:0000313" key="3">
    <source>
        <dbReference type="Proteomes" id="UP001595824"/>
    </source>
</evidence>
<comment type="caution">
    <text evidence="2">The sequence shown here is derived from an EMBL/GenBank/DDBJ whole genome shotgun (WGS) entry which is preliminary data.</text>
</comment>
<feature type="region of interest" description="Disordered" evidence="1">
    <location>
        <begin position="1"/>
        <end position="22"/>
    </location>
</feature>
<feature type="compositionally biased region" description="Basic and acidic residues" evidence="1">
    <location>
        <begin position="385"/>
        <end position="395"/>
    </location>
</feature>
<dbReference type="RefSeq" id="WP_381739883.1">
    <property type="nucleotide sequence ID" value="NZ_JBHSDP010000015.1"/>
</dbReference>
<proteinExistence type="predicted"/>
<dbReference type="EMBL" id="JBHSDP010000015">
    <property type="protein sequence ID" value="MFC4329401.1"/>
    <property type="molecule type" value="Genomic_DNA"/>
</dbReference>
<protein>
    <recommendedName>
        <fullName evidence="4">PE-PGRS family protein</fullName>
    </recommendedName>
</protein>
<name>A0ABV8TFE3_9ACTN</name>
<accession>A0ABV8TFE3</accession>
<evidence type="ECO:0000313" key="2">
    <source>
        <dbReference type="EMBL" id="MFC4329401.1"/>
    </source>
</evidence>
<feature type="compositionally biased region" description="Basic and acidic residues" evidence="1">
    <location>
        <begin position="312"/>
        <end position="373"/>
    </location>
</feature>
<evidence type="ECO:0000256" key="1">
    <source>
        <dbReference type="SAM" id="MobiDB-lite"/>
    </source>
</evidence>
<organism evidence="2 3">
    <name type="scientific">Streptomyces andamanensis</name>
    <dbReference type="NCBI Taxonomy" id="1565035"/>
    <lineage>
        <taxon>Bacteria</taxon>
        <taxon>Bacillati</taxon>
        <taxon>Actinomycetota</taxon>
        <taxon>Actinomycetes</taxon>
        <taxon>Kitasatosporales</taxon>
        <taxon>Streptomycetaceae</taxon>
        <taxon>Streptomyces</taxon>
    </lineage>
</organism>
<gene>
    <name evidence="2" type="ORF">ACFPC0_16665</name>
</gene>
<evidence type="ECO:0008006" key="4">
    <source>
        <dbReference type="Google" id="ProtNLM"/>
    </source>
</evidence>
<sequence>MADDEKRAAGDEGPPAGPFLREYAPTGGYPPVSAQRASVVFYRNGGYSVITVAGIQHVGKRALARPYTVCEIAQGTFVSPLGLELPAAGGTSFFKAEVDIEWEATDPHLVAVNVVTDVAQRLTAPVLERLREVTLGYQVTEADQANRVVTQECVGGRWSDLGSELGLRVRLYVRLGVDDEAITYAQKKREVYADAEVTRVRQEEFRRMLRGGDMEQLTYMLAADPDGAKDFLEKIRQEGRQDEKDRLDRLYSMAMAGELHAADVETQVLNLLNQGRGRPLQGPIGAVPARRRPRSLEPGGERPFTPDWASDDPPRRRPPRDRSPWDEPGPDRGPDREPDREGGRGGDRPGRTDRRPADGFDEDPPPRVHRPEPYDPYDPYEDDPDRAPRRPRDDGWSWADEDR</sequence>